<dbReference type="Proteomes" id="UP001177021">
    <property type="component" value="Unassembled WGS sequence"/>
</dbReference>
<sequence length="173" mass="19138">MHGGVPMDIAFLPSLITRALELYPPISQSCSDFIVTYLYALHRLNKIVQWGALDIVEKARAAGLDLMIGGMVETRLAMGFAGHLAAGLGCFKFIDLDTPLLLSEDPVLDGYEVSGATYKFTNAREHGGFLHLIIPISKNSYKLHREDWLTRGNIGIHKIGVLGRRLSFQLPFL</sequence>
<proteinExistence type="predicted"/>
<comment type="caution">
    <text evidence="1">The sequence shown here is derived from an EMBL/GenBank/DDBJ whole genome shotgun (WGS) entry which is preliminary data.</text>
</comment>
<evidence type="ECO:0000313" key="2">
    <source>
        <dbReference type="Proteomes" id="UP001177021"/>
    </source>
</evidence>
<evidence type="ECO:0000313" key="1">
    <source>
        <dbReference type="EMBL" id="CAJ2647814.1"/>
    </source>
</evidence>
<organism evidence="1 2">
    <name type="scientific">Trifolium pratense</name>
    <name type="common">Red clover</name>
    <dbReference type="NCBI Taxonomy" id="57577"/>
    <lineage>
        <taxon>Eukaryota</taxon>
        <taxon>Viridiplantae</taxon>
        <taxon>Streptophyta</taxon>
        <taxon>Embryophyta</taxon>
        <taxon>Tracheophyta</taxon>
        <taxon>Spermatophyta</taxon>
        <taxon>Magnoliopsida</taxon>
        <taxon>eudicotyledons</taxon>
        <taxon>Gunneridae</taxon>
        <taxon>Pentapetalae</taxon>
        <taxon>rosids</taxon>
        <taxon>fabids</taxon>
        <taxon>Fabales</taxon>
        <taxon>Fabaceae</taxon>
        <taxon>Papilionoideae</taxon>
        <taxon>50 kb inversion clade</taxon>
        <taxon>NPAAA clade</taxon>
        <taxon>Hologalegina</taxon>
        <taxon>IRL clade</taxon>
        <taxon>Trifolieae</taxon>
        <taxon>Trifolium</taxon>
    </lineage>
</organism>
<name>A0ACB0JVF8_TRIPR</name>
<keyword evidence="2" id="KW-1185">Reference proteome</keyword>
<reference evidence="1" key="1">
    <citation type="submission" date="2023-10" db="EMBL/GenBank/DDBJ databases">
        <authorList>
            <person name="Rodriguez Cubillos JULIANA M."/>
            <person name="De Vega J."/>
        </authorList>
    </citation>
    <scope>NUCLEOTIDE SEQUENCE</scope>
</reference>
<protein>
    <submittedName>
        <fullName evidence="1">Uncharacterized protein</fullName>
    </submittedName>
</protein>
<accession>A0ACB0JVF8</accession>
<dbReference type="EMBL" id="CASHSV030000109">
    <property type="protein sequence ID" value="CAJ2647814.1"/>
    <property type="molecule type" value="Genomic_DNA"/>
</dbReference>
<gene>
    <name evidence="1" type="ORF">MILVUS5_LOCUS16261</name>
</gene>